<feature type="modified residue" description="4-aspartylphosphate" evidence="3">
    <location>
        <position position="83"/>
    </location>
</feature>
<dbReference type="AlphaFoldDB" id="A0A9D2F2S3"/>
<gene>
    <name evidence="6" type="ORF">H9810_05400</name>
</gene>
<dbReference type="Gene3D" id="3.40.50.2300">
    <property type="match status" value="1"/>
</dbReference>
<dbReference type="InterPro" id="IPR011006">
    <property type="entry name" value="CheY-like_superfamily"/>
</dbReference>
<dbReference type="InterPro" id="IPR001789">
    <property type="entry name" value="Sig_transdc_resp-reg_receiver"/>
</dbReference>
<keyword evidence="3" id="KW-0597">Phosphoprotein</keyword>
<evidence type="ECO:0000313" key="6">
    <source>
        <dbReference type="EMBL" id="HIZ48135.1"/>
    </source>
</evidence>
<feature type="domain" description="Response regulatory" evidence="5">
    <location>
        <begin position="31"/>
        <end position="151"/>
    </location>
</feature>
<evidence type="ECO:0000256" key="1">
    <source>
        <dbReference type="ARBA" id="ARBA00018672"/>
    </source>
</evidence>
<dbReference type="Proteomes" id="UP000824031">
    <property type="component" value="Unassembled WGS sequence"/>
</dbReference>
<reference evidence="6" key="2">
    <citation type="submission" date="2021-04" db="EMBL/GenBank/DDBJ databases">
        <authorList>
            <person name="Gilroy R."/>
        </authorList>
    </citation>
    <scope>NUCLEOTIDE SEQUENCE</scope>
    <source>
        <strain evidence="6">3436</strain>
    </source>
</reference>
<reference evidence="6" key="1">
    <citation type="journal article" date="2021" name="PeerJ">
        <title>Extensive microbial diversity within the chicken gut microbiome revealed by metagenomics and culture.</title>
        <authorList>
            <person name="Gilroy R."/>
            <person name="Ravi A."/>
            <person name="Getino M."/>
            <person name="Pursley I."/>
            <person name="Horton D.L."/>
            <person name="Alikhan N.F."/>
            <person name="Baker D."/>
            <person name="Gharbi K."/>
            <person name="Hall N."/>
            <person name="Watson M."/>
            <person name="Adriaenssens E.M."/>
            <person name="Foster-Nyarko E."/>
            <person name="Jarju S."/>
            <person name="Secka A."/>
            <person name="Antonio M."/>
            <person name="Oren A."/>
            <person name="Chaudhuri R.R."/>
            <person name="La Ragione R."/>
            <person name="Hildebrand F."/>
            <person name="Pallen M.J."/>
        </authorList>
    </citation>
    <scope>NUCLEOTIDE SEQUENCE</scope>
    <source>
        <strain evidence="6">3436</strain>
    </source>
</reference>
<evidence type="ECO:0000259" key="5">
    <source>
        <dbReference type="PROSITE" id="PS50110"/>
    </source>
</evidence>
<evidence type="ECO:0000256" key="2">
    <source>
        <dbReference type="ARBA" id="ARBA00024867"/>
    </source>
</evidence>
<comment type="function">
    <text evidence="2">May play the central regulatory role in sporulation. It may be an element of the effector pathway responsible for the activation of sporulation genes in response to nutritional stress. Spo0A may act in concert with spo0H (a sigma factor) to control the expression of some genes that are critical to the sporulation process.</text>
</comment>
<accession>A0A9D2F2S3</accession>
<evidence type="ECO:0000313" key="7">
    <source>
        <dbReference type="Proteomes" id="UP000824031"/>
    </source>
</evidence>
<name>A0A9D2F2S3_9FIRM</name>
<sequence length="271" mass="29703">MVGTLEKAGANPVAGKGQAAAPNSLWGTPVVAAFVSSARMERDCIRLLARTHPEVRAAAVLAGGRELLEQLRSGLNPQVLVLDALLPDMGILTLIQEIRALHLEPEPILLIAIPAPEQGAARRAVQAFGDCQVILKPFRMKELFDEIYLLGAGADEYRLYRARSCCRRLLRELRADPAMSGCDYIEQMLLYALTAERSLPMASLYQLVAQDNDTQESSITAAVSRLSQKMQRQGTPLYRELCQRCGLQPGAVLPNGKLLKALLECLQQEVQ</sequence>
<protein>
    <recommendedName>
        <fullName evidence="1">Stage 0 sporulation protein A homolog</fullName>
    </recommendedName>
</protein>
<dbReference type="PROSITE" id="PS50110">
    <property type="entry name" value="RESPONSE_REGULATORY"/>
    <property type="match status" value="1"/>
</dbReference>
<feature type="region of interest" description="Disordered" evidence="4">
    <location>
        <begin position="1"/>
        <end position="20"/>
    </location>
</feature>
<dbReference type="EMBL" id="DXBO01000080">
    <property type="protein sequence ID" value="HIZ48135.1"/>
    <property type="molecule type" value="Genomic_DNA"/>
</dbReference>
<dbReference type="SUPFAM" id="SSF52172">
    <property type="entry name" value="CheY-like"/>
    <property type="match status" value="1"/>
</dbReference>
<proteinExistence type="predicted"/>
<evidence type="ECO:0000256" key="3">
    <source>
        <dbReference type="PROSITE-ProRule" id="PRU00169"/>
    </source>
</evidence>
<comment type="caution">
    <text evidence="6">The sequence shown here is derived from an EMBL/GenBank/DDBJ whole genome shotgun (WGS) entry which is preliminary data.</text>
</comment>
<dbReference type="GO" id="GO:0000160">
    <property type="term" value="P:phosphorelay signal transduction system"/>
    <property type="evidence" value="ECO:0007669"/>
    <property type="project" value="InterPro"/>
</dbReference>
<evidence type="ECO:0000256" key="4">
    <source>
        <dbReference type="SAM" id="MobiDB-lite"/>
    </source>
</evidence>
<organism evidence="6 7">
    <name type="scientific">Candidatus Gemmiger excrementavium</name>
    <dbReference type="NCBI Taxonomy" id="2838608"/>
    <lineage>
        <taxon>Bacteria</taxon>
        <taxon>Bacillati</taxon>
        <taxon>Bacillota</taxon>
        <taxon>Clostridia</taxon>
        <taxon>Eubacteriales</taxon>
        <taxon>Gemmiger</taxon>
    </lineage>
</organism>